<dbReference type="AlphaFoldDB" id="A0A392TIK7"/>
<reference evidence="1 2" key="1">
    <citation type="journal article" date="2018" name="Front. Plant Sci.">
        <title>Red Clover (Trifolium pratense) and Zigzag Clover (T. medium) - A Picture of Genomic Similarities and Differences.</title>
        <authorList>
            <person name="Dluhosova J."/>
            <person name="Istvanek J."/>
            <person name="Nedelnik J."/>
            <person name="Repkova J."/>
        </authorList>
    </citation>
    <scope>NUCLEOTIDE SEQUENCE [LARGE SCALE GENOMIC DNA]</scope>
    <source>
        <strain evidence="2">cv. 10/8</strain>
        <tissue evidence="1">Leaf</tissue>
    </source>
</reference>
<name>A0A392TIK7_9FABA</name>
<protein>
    <submittedName>
        <fullName evidence="1">Uncharacterized protein</fullName>
    </submittedName>
</protein>
<evidence type="ECO:0000313" key="1">
    <source>
        <dbReference type="EMBL" id="MCI59755.1"/>
    </source>
</evidence>
<feature type="non-terminal residue" evidence="1">
    <location>
        <position position="1"/>
    </location>
</feature>
<organism evidence="1 2">
    <name type="scientific">Trifolium medium</name>
    <dbReference type="NCBI Taxonomy" id="97028"/>
    <lineage>
        <taxon>Eukaryota</taxon>
        <taxon>Viridiplantae</taxon>
        <taxon>Streptophyta</taxon>
        <taxon>Embryophyta</taxon>
        <taxon>Tracheophyta</taxon>
        <taxon>Spermatophyta</taxon>
        <taxon>Magnoliopsida</taxon>
        <taxon>eudicotyledons</taxon>
        <taxon>Gunneridae</taxon>
        <taxon>Pentapetalae</taxon>
        <taxon>rosids</taxon>
        <taxon>fabids</taxon>
        <taxon>Fabales</taxon>
        <taxon>Fabaceae</taxon>
        <taxon>Papilionoideae</taxon>
        <taxon>50 kb inversion clade</taxon>
        <taxon>NPAAA clade</taxon>
        <taxon>Hologalegina</taxon>
        <taxon>IRL clade</taxon>
        <taxon>Trifolieae</taxon>
        <taxon>Trifolium</taxon>
    </lineage>
</organism>
<comment type="caution">
    <text evidence="1">The sequence shown here is derived from an EMBL/GenBank/DDBJ whole genome shotgun (WGS) entry which is preliminary data.</text>
</comment>
<proteinExistence type="predicted"/>
<sequence>PCPHEEEVCDLVSWSAVEAVDDASGCWCCRGEEAVSPIYVVSTEENQNCFVDDVDFFSNASIRRFFHCSSSLVCLRVASTAAISESDGGA</sequence>
<keyword evidence="2" id="KW-1185">Reference proteome</keyword>
<dbReference type="EMBL" id="LXQA010569404">
    <property type="protein sequence ID" value="MCI59755.1"/>
    <property type="molecule type" value="Genomic_DNA"/>
</dbReference>
<dbReference type="Proteomes" id="UP000265520">
    <property type="component" value="Unassembled WGS sequence"/>
</dbReference>
<evidence type="ECO:0000313" key="2">
    <source>
        <dbReference type="Proteomes" id="UP000265520"/>
    </source>
</evidence>
<feature type="non-terminal residue" evidence="1">
    <location>
        <position position="90"/>
    </location>
</feature>
<accession>A0A392TIK7</accession>